<reference evidence="1 2" key="1">
    <citation type="submission" date="2016-10" db="EMBL/GenBank/DDBJ databases">
        <authorList>
            <person name="de Groot N.N."/>
        </authorList>
    </citation>
    <scope>NUCLEOTIDE SEQUENCE [LARGE SCALE GENOMIC DNA]</scope>
    <source>
        <strain evidence="1 2">DSM 13305</strain>
    </source>
</reference>
<dbReference type="InterPro" id="IPR010349">
    <property type="entry name" value="Asparaginase_II"/>
</dbReference>
<evidence type="ECO:0000313" key="2">
    <source>
        <dbReference type="Proteomes" id="UP000198847"/>
    </source>
</evidence>
<keyword evidence="2" id="KW-1185">Reference proteome</keyword>
<dbReference type="PANTHER" id="PTHR42110:SF1">
    <property type="entry name" value="L-ASPARAGINASE, PUTATIVE (AFU_ORTHOLOGUE AFUA_3G11890)-RELATED"/>
    <property type="match status" value="1"/>
</dbReference>
<dbReference type="OrthoDB" id="9770793at2"/>
<dbReference type="STRING" id="112903.SAMN04490178_10719"/>
<evidence type="ECO:0000313" key="1">
    <source>
        <dbReference type="EMBL" id="SEO91863.1"/>
    </source>
</evidence>
<dbReference type="EMBL" id="FODY01000007">
    <property type="protein sequence ID" value="SEO91863.1"/>
    <property type="molecule type" value="Genomic_DNA"/>
</dbReference>
<gene>
    <name evidence="1" type="ORF">SAMN04490178_10719</name>
</gene>
<proteinExistence type="predicted"/>
<accession>A0A1H8TMU6</accession>
<dbReference type="Pfam" id="PF06089">
    <property type="entry name" value="Asparaginase_II"/>
    <property type="match status" value="1"/>
</dbReference>
<sequence length="331" mass="35345">MSEVLLHYTRGGKVECIHCGDIVAVDRTGQVQYQVGDAGRRMFWRSAAKPFQVLPLVERGGLDKFKLTTRELAIMTASHSGEPDHVEIISQLLGKIGLTTEALACGTARPLSGKAARELMCRNLPYQAVHNPCSGKHSGMLALATLLEVPRDRYFALEHPVQQLMLQAVSRSAGLPAAEVETGIDGCGVPVFYLPLRNMALAYAKLANPTATDWGGSQAAVVAIRDAMLAYPQVVAGTGRLDTVIMQVTKGRLVAKVGAEAVYCLSAVNEGLGIALKIDDGGNAPVAPVVISLLKKLDLISAQEFELLAAKFPFTQKNHCGDIIGTVEAVF</sequence>
<protein>
    <submittedName>
        <fullName evidence="1">L-asparaginase II</fullName>
    </submittedName>
</protein>
<dbReference type="RefSeq" id="WP_091745385.1">
    <property type="nucleotide sequence ID" value="NZ_FODY01000007.1"/>
</dbReference>
<name>A0A1H8TMU6_9FIRM</name>
<dbReference type="PANTHER" id="PTHR42110">
    <property type="entry name" value="L-ASPARAGINASE, PUTATIVE (AFU_ORTHOLOGUE AFUA_3G11890)-RELATED"/>
    <property type="match status" value="1"/>
</dbReference>
<dbReference type="AlphaFoldDB" id="A0A1H8TMU6"/>
<dbReference type="Proteomes" id="UP000198847">
    <property type="component" value="Unassembled WGS sequence"/>
</dbReference>
<organism evidence="1 2">
    <name type="scientific">Propionispora vibrioides</name>
    <dbReference type="NCBI Taxonomy" id="112903"/>
    <lineage>
        <taxon>Bacteria</taxon>
        <taxon>Bacillati</taxon>
        <taxon>Bacillota</taxon>
        <taxon>Negativicutes</taxon>
        <taxon>Selenomonadales</taxon>
        <taxon>Sporomusaceae</taxon>
        <taxon>Propionispora</taxon>
    </lineage>
</organism>